<dbReference type="InterPro" id="IPR027408">
    <property type="entry name" value="PNPase/RNase_PH_dom_sf"/>
</dbReference>
<evidence type="ECO:0000313" key="2">
    <source>
        <dbReference type="EMBL" id="CAI8011779.1"/>
    </source>
</evidence>
<reference evidence="2" key="1">
    <citation type="submission" date="2023-03" db="EMBL/GenBank/DDBJ databases">
        <authorList>
            <person name="Steffen K."/>
            <person name="Cardenas P."/>
        </authorList>
    </citation>
    <scope>NUCLEOTIDE SEQUENCE</scope>
</reference>
<dbReference type="Gene3D" id="3.30.230.70">
    <property type="entry name" value="GHMP Kinase, N-terminal domain"/>
    <property type="match status" value="1"/>
</dbReference>
<evidence type="ECO:0000259" key="1">
    <source>
        <dbReference type="Pfam" id="PF03725"/>
    </source>
</evidence>
<dbReference type="GO" id="GO:0016075">
    <property type="term" value="P:rRNA catabolic process"/>
    <property type="evidence" value="ECO:0007669"/>
    <property type="project" value="TreeGrafter"/>
</dbReference>
<dbReference type="SUPFAM" id="SSF55666">
    <property type="entry name" value="Ribonuclease PH domain 2-like"/>
    <property type="match status" value="1"/>
</dbReference>
<dbReference type="EMBL" id="CASHTH010001125">
    <property type="protein sequence ID" value="CAI8011779.1"/>
    <property type="molecule type" value="Genomic_DNA"/>
</dbReference>
<dbReference type="Pfam" id="PF03725">
    <property type="entry name" value="RNase_PH_C"/>
    <property type="match status" value="1"/>
</dbReference>
<keyword evidence="3" id="KW-1185">Reference proteome</keyword>
<dbReference type="GO" id="GO:0003723">
    <property type="term" value="F:RNA binding"/>
    <property type="evidence" value="ECO:0007669"/>
    <property type="project" value="TreeGrafter"/>
</dbReference>
<comment type="caution">
    <text evidence="2">The sequence shown here is derived from an EMBL/GenBank/DDBJ whole genome shotgun (WGS) entry which is preliminary data.</text>
</comment>
<dbReference type="PANTHER" id="PTHR11953">
    <property type="entry name" value="EXOSOME COMPLEX COMPONENT"/>
    <property type="match status" value="1"/>
</dbReference>
<dbReference type="AlphaFoldDB" id="A0AA35RIJ3"/>
<evidence type="ECO:0000313" key="3">
    <source>
        <dbReference type="Proteomes" id="UP001174909"/>
    </source>
</evidence>
<dbReference type="PANTHER" id="PTHR11953:SF0">
    <property type="entry name" value="EXOSOME COMPLEX COMPONENT RRP41"/>
    <property type="match status" value="1"/>
</dbReference>
<accession>A0AA35RIJ3</accession>
<dbReference type="GO" id="GO:0010467">
    <property type="term" value="P:gene expression"/>
    <property type="evidence" value="ECO:0007669"/>
    <property type="project" value="UniProtKB-ARBA"/>
</dbReference>
<dbReference type="InterPro" id="IPR015847">
    <property type="entry name" value="ExoRNase_PH_dom2"/>
</dbReference>
<gene>
    <name evidence="2" type="ORF">GBAR_LOCUS7555</name>
</gene>
<sequence>MSSKPMVARAPASITGAFIALWDACQELVKSGRIKTFPITDNIAATSVGLVNDEALLDLCYTEDSTADVDMNIVMTGSGKFIEIQGTAEEKPFSRDDYNQMLDLSIGGIQQLIRLQNRMMLEDLDEAGIGDA</sequence>
<dbReference type="InterPro" id="IPR050080">
    <property type="entry name" value="RNase_PH"/>
</dbReference>
<dbReference type="InterPro" id="IPR036345">
    <property type="entry name" value="ExoRNase_PH_dom2_sf"/>
</dbReference>
<feature type="domain" description="Exoribonuclease phosphorolytic" evidence="1">
    <location>
        <begin position="43"/>
        <end position="106"/>
    </location>
</feature>
<name>A0AA35RIJ3_GEOBA</name>
<proteinExistence type="predicted"/>
<dbReference type="Proteomes" id="UP001174909">
    <property type="component" value="Unassembled WGS sequence"/>
</dbReference>
<organism evidence="2 3">
    <name type="scientific">Geodia barretti</name>
    <name type="common">Barrett's horny sponge</name>
    <dbReference type="NCBI Taxonomy" id="519541"/>
    <lineage>
        <taxon>Eukaryota</taxon>
        <taxon>Metazoa</taxon>
        <taxon>Porifera</taxon>
        <taxon>Demospongiae</taxon>
        <taxon>Heteroscleromorpha</taxon>
        <taxon>Tetractinellida</taxon>
        <taxon>Astrophorina</taxon>
        <taxon>Geodiidae</taxon>
        <taxon>Geodia</taxon>
    </lineage>
</organism>
<protein>
    <submittedName>
        <fullName evidence="2">Ribonuclease PH</fullName>
    </submittedName>
</protein>